<protein>
    <submittedName>
        <fullName evidence="2">Uncharacterized protein</fullName>
    </submittedName>
</protein>
<sequence>MRRWRAGALAAVALGWFALGPASVATTANGNGGKQFTVTDVPGRATALFPGATGTRWIRLGNTENFPIVVQAVTTVVGAPVDGRGRAVPGCPASAVRVDALAAPVPVPRNGTADAALTTHMLPGAPAACRALTFPLTYNGTAVKP</sequence>
<reference evidence="2 3" key="1">
    <citation type="submission" date="2018-12" db="EMBL/GenBank/DDBJ databases">
        <title>Amycolatopsis eburnea sp. nov. actinomycete associate with arbuscular mycorrhiza fungal spore.</title>
        <authorList>
            <person name="Lumyong S."/>
            <person name="Chaiya L."/>
        </authorList>
    </citation>
    <scope>NUCLEOTIDE SEQUENCE [LARGE SCALE GENOMIC DNA]</scope>
    <source>
        <strain evidence="2 3">GLM-1</strain>
    </source>
</reference>
<evidence type="ECO:0000256" key="1">
    <source>
        <dbReference type="SAM" id="SignalP"/>
    </source>
</evidence>
<feature type="chain" id="PRO_5019014966" evidence="1">
    <location>
        <begin position="25"/>
        <end position="145"/>
    </location>
</feature>
<name>A0A427SYE2_9PSEU</name>
<accession>A0A427SYE2</accession>
<dbReference type="AlphaFoldDB" id="A0A427SYE2"/>
<keyword evidence="1" id="KW-0732">Signal</keyword>
<keyword evidence="3" id="KW-1185">Reference proteome</keyword>
<dbReference type="OrthoDB" id="4864610at2"/>
<proteinExistence type="predicted"/>
<evidence type="ECO:0000313" key="3">
    <source>
        <dbReference type="Proteomes" id="UP000267081"/>
    </source>
</evidence>
<comment type="caution">
    <text evidence="2">The sequence shown here is derived from an EMBL/GenBank/DDBJ whole genome shotgun (WGS) entry which is preliminary data.</text>
</comment>
<feature type="signal peptide" evidence="1">
    <location>
        <begin position="1"/>
        <end position="24"/>
    </location>
</feature>
<dbReference type="EMBL" id="RSEC01000061">
    <property type="protein sequence ID" value="RSD09555.1"/>
    <property type="molecule type" value="Genomic_DNA"/>
</dbReference>
<organism evidence="2 3">
    <name type="scientific">Amycolatopsis eburnea</name>
    <dbReference type="NCBI Taxonomy" id="2267691"/>
    <lineage>
        <taxon>Bacteria</taxon>
        <taxon>Bacillati</taxon>
        <taxon>Actinomycetota</taxon>
        <taxon>Actinomycetes</taxon>
        <taxon>Pseudonocardiales</taxon>
        <taxon>Pseudonocardiaceae</taxon>
        <taxon>Amycolatopsis</taxon>
    </lineage>
</organism>
<gene>
    <name evidence="2" type="ORF">EIY87_41765</name>
</gene>
<dbReference type="Proteomes" id="UP000267081">
    <property type="component" value="Unassembled WGS sequence"/>
</dbReference>
<evidence type="ECO:0000313" key="2">
    <source>
        <dbReference type="EMBL" id="RSD09555.1"/>
    </source>
</evidence>
<dbReference type="RefSeq" id="WP_125315490.1">
    <property type="nucleotide sequence ID" value="NZ_RSEC01000061.1"/>
</dbReference>